<evidence type="ECO:0000256" key="1">
    <source>
        <dbReference type="SAM" id="MobiDB-lite"/>
    </source>
</evidence>
<keyword evidence="3" id="KW-1185">Reference proteome</keyword>
<name>A0A7J6IC97_COLFN</name>
<gene>
    <name evidence="2" type="ORF">CGGC5_v017187</name>
</gene>
<reference evidence="2 3" key="2">
    <citation type="submission" date="2020-04" db="EMBL/GenBank/DDBJ databases">
        <title>Genome sequencing and assembly of multiple isolates from the Colletotrichum gloeosporioides species complex.</title>
        <authorList>
            <person name="Gan P."/>
            <person name="Shirasu K."/>
        </authorList>
    </citation>
    <scope>NUCLEOTIDE SEQUENCE [LARGE SCALE GENOMIC DNA]</scope>
    <source>
        <strain evidence="2 3">Nara gc5</strain>
    </source>
</reference>
<dbReference type="OrthoDB" id="5131365at2759"/>
<feature type="region of interest" description="Disordered" evidence="1">
    <location>
        <begin position="1"/>
        <end position="38"/>
    </location>
</feature>
<evidence type="ECO:0000313" key="2">
    <source>
        <dbReference type="EMBL" id="KAF4473957.1"/>
    </source>
</evidence>
<accession>A0A7J6IC97</accession>
<dbReference type="AlphaFoldDB" id="A0A7J6IC97"/>
<dbReference type="EMBL" id="ANPB02000011">
    <property type="protein sequence ID" value="KAF4473957.1"/>
    <property type="molecule type" value="Genomic_DNA"/>
</dbReference>
<dbReference type="InParanoid" id="A0A7J6IC97"/>
<evidence type="ECO:0000313" key="3">
    <source>
        <dbReference type="Proteomes" id="UP000011096"/>
    </source>
</evidence>
<organism evidence="2 3">
    <name type="scientific">Colletotrichum fructicola (strain Nara gc5)</name>
    <name type="common">Anthracnose fungus</name>
    <name type="synonym">Colletotrichum gloeosporioides (strain Nara gc5)</name>
    <dbReference type="NCBI Taxonomy" id="1213859"/>
    <lineage>
        <taxon>Eukaryota</taxon>
        <taxon>Fungi</taxon>
        <taxon>Dikarya</taxon>
        <taxon>Ascomycota</taxon>
        <taxon>Pezizomycotina</taxon>
        <taxon>Sordariomycetes</taxon>
        <taxon>Hypocreomycetidae</taxon>
        <taxon>Glomerellales</taxon>
        <taxon>Glomerellaceae</taxon>
        <taxon>Colletotrichum</taxon>
        <taxon>Colletotrichum gloeosporioides species complex</taxon>
    </lineage>
</organism>
<dbReference type="Proteomes" id="UP000011096">
    <property type="component" value="Unassembled WGS sequence"/>
</dbReference>
<proteinExistence type="predicted"/>
<protein>
    <submittedName>
        <fullName evidence="2">Uncharacterized protein</fullName>
    </submittedName>
</protein>
<feature type="region of interest" description="Disordered" evidence="1">
    <location>
        <begin position="199"/>
        <end position="222"/>
    </location>
</feature>
<feature type="compositionally biased region" description="Low complexity" evidence="1">
    <location>
        <begin position="15"/>
        <end position="27"/>
    </location>
</feature>
<dbReference type="RefSeq" id="XP_066006792.1">
    <property type="nucleotide sequence ID" value="XM_066153808.1"/>
</dbReference>
<dbReference type="GeneID" id="43612418"/>
<sequence>MDQNEAWTIDDDSDSQSSTLSSSDGASQPAPVAQGSRLRPAGAALTFVPYADWEPEQSYENEPIIRYNIEWKLFAKNRGQAGESELDVVISPRKFWKHVLQPKVAAASAGKPWKEEATKLVLSVTDRKTGNITKRFPKLDIDWPLVTRQLCEWSKFLDEGKKITITATFYYVSMDAGRPLNGHEDVPDEFRRLVLEDERELEEREQREKERSSRRKRTRRDSDLSSSDVRFVQCHPCVGGASKTPASPRLVFQSTPLQRMGLPREDAVRAYSTWQQSQVSTDEQKDHYAMARDLTLAHGYDLNMLAANQERMYRFYVEHGVLAGVS</sequence>
<reference evidence="2 3" key="1">
    <citation type="submission" date="2012-08" db="EMBL/GenBank/DDBJ databases">
        <authorList>
            <person name="Gan P.H.P."/>
            <person name="Ikeda K."/>
            <person name="Irieda H."/>
            <person name="Narusaka M."/>
            <person name="O'Connell R.J."/>
            <person name="Narusaka Y."/>
            <person name="Takano Y."/>
            <person name="Kubo Y."/>
            <person name="Shirasu K."/>
        </authorList>
    </citation>
    <scope>NUCLEOTIDE SEQUENCE [LARGE SCALE GENOMIC DNA]</scope>
    <source>
        <strain evidence="2 3">Nara gc5</strain>
    </source>
</reference>
<comment type="caution">
    <text evidence="2">The sequence shown here is derived from an EMBL/GenBank/DDBJ whole genome shotgun (WGS) entry which is preliminary data.</text>
</comment>
<feature type="compositionally biased region" description="Basic and acidic residues" evidence="1">
    <location>
        <begin position="199"/>
        <end position="211"/>
    </location>
</feature>